<organism evidence="1 2">
    <name type="scientific">Pseudobacteroides cellulosolvens ATCC 35603 = DSM 2933</name>
    <dbReference type="NCBI Taxonomy" id="398512"/>
    <lineage>
        <taxon>Bacteria</taxon>
        <taxon>Bacillati</taxon>
        <taxon>Bacillota</taxon>
        <taxon>Clostridia</taxon>
        <taxon>Eubacteriales</taxon>
        <taxon>Oscillospiraceae</taxon>
        <taxon>Pseudobacteroides</taxon>
    </lineage>
</organism>
<keyword evidence="2" id="KW-1185">Reference proteome</keyword>
<evidence type="ECO:0000313" key="2">
    <source>
        <dbReference type="Proteomes" id="UP000036923"/>
    </source>
</evidence>
<gene>
    <name evidence="1" type="ORF">Bccel_1658</name>
</gene>
<dbReference type="PATRIC" id="fig|398512.5.peg.1727"/>
<dbReference type="eggNOG" id="ENOG502Z87G">
    <property type="taxonomic scope" value="Bacteria"/>
</dbReference>
<accession>A0A0L6JKM4</accession>
<evidence type="ECO:0000313" key="1">
    <source>
        <dbReference type="EMBL" id="KNY26396.1"/>
    </source>
</evidence>
<evidence type="ECO:0008006" key="3">
    <source>
        <dbReference type="Google" id="ProtNLM"/>
    </source>
</evidence>
<dbReference type="AlphaFoldDB" id="A0A0L6JKM4"/>
<proteinExistence type="predicted"/>
<dbReference type="Proteomes" id="UP000036923">
    <property type="component" value="Unassembled WGS sequence"/>
</dbReference>
<dbReference type="STRING" id="398512.Bccel_1658"/>
<protein>
    <recommendedName>
        <fullName evidence="3">ATP-grasp domain-containing protein</fullName>
    </recommendedName>
</protein>
<sequence length="167" mass="18940">MFESNSFMPDFTDMLLVIPDKSDIERDEVAKMWEQQGGKVKKIGRFWEPPELDREKIRLYGNHIFCMVLAQKLDLKLISPPDDLLVYLSEEWLKRNVNISTIAEAEQLGYPGFIKPLVPKIFTARKYSSYIVEQGWAVIEANAAWGAGLNGCDPLAAAMCIAEATRL</sequence>
<comment type="caution">
    <text evidence="1">The sequence shown here is derived from an EMBL/GenBank/DDBJ whole genome shotgun (WGS) entry which is preliminary data.</text>
</comment>
<dbReference type="EMBL" id="LGTC01000001">
    <property type="protein sequence ID" value="KNY26396.1"/>
    <property type="molecule type" value="Genomic_DNA"/>
</dbReference>
<reference evidence="2" key="1">
    <citation type="submission" date="2015-07" db="EMBL/GenBank/DDBJ databases">
        <title>Near-Complete Genome Sequence of the Cellulolytic Bacterium Bacteroides (Pseudobacteroides) cellulosolvens ATCC 35603.</title>
        <authorList>
            <person name="Dassa B."/>
            <person name="Utturkar S.M."/>
            <person name="Klingeman D.M."/>
            <person name="Hurt R.A."/>
            <person name="Keller M."/>
            <person name="Xu J."/>
            <person name="Reddy Y.H.K."/>
            <person name="Borovok I."/>
            <person name="Grinberg I.R."/>
            <person name="Lamed R."/>
            <person name="Zhivin O."/>
            <person name="Bayer E.A."/>
            <person name="Brown S.D."/>
        </authorList>
    </citation>
    <scope>NUCLEOTIDE SEQUENCE [LARGE SCALE GENOMIC DNA]</scope>
    <source>
        <strain evidence="2">DSM 2933</strain>
    </source>
</reference>
<name>A0A0L6JKM4_9FIRM</name>
<dbReference type="RefSeq" id="WP_036941411.1">
    <property type="nucleotide sequence ID" value="NZ_JQKC01000015.1"/>
</dbReference>